<evidence type="ECO:0000256" key="2">
    <source>
        <dbReference type="ARBA" id="ARBA00022908"/>
    </source>
</evidence>
<dbReference type="InterPro" id="IPR011010">
    <property type="entry name" value="DNA_brk_join_enz"/>
</dbReference>
<organism evidence="7 8">
    <name type="scientific">Hyphomonas adhaerens</name>
    <dbReference type="NCBI Taxonomy" id="81029"/>
    <lineage>
        <taxon>Bacteria</taxon>
        <taxon>Pseudomonadati</taxon>
        <taxon>Pseudomonadota</taxon>
        <taxon>Alphaproteobacteria</taxon>
        <taxon>Hyphomonadales</taxon>
        <taxon>Hyphomonadaceae</taxon>
        <taxon>Hyphomonas</taxon>
    </lineage>
</organism>
<dbReference type="GO" id="GO:0006310">
    <property type="term" value="P:DNA recombination"/>
    <property type="evidence" value="ECO:0007669"/>
    <property type="project" value="UniProtKB-KW"/>
</dbReference>
<feature type="compositionally biased region" description="Polar residues" evidence="5">
    <location>
        <begin position="418"/>
        <end position="430"/>
    </location>
</feature>
<dbReference type="Pfam" id="PF13356">
    <property type="entry name" value="Arm-DNA-bind_3"/>
    <property type="match status" value="1"/>
</dbReference>
<dbReference type="InterPro" id="IPR050808">
    <property type="entry name" value="Phage_Integrase"/>
</dbReference>
<dbReference type="PANTHER" id="PTHR30629">
    <property type="entry name" value="PROPHAGE INTEGRASE"/>
    <property type="match status" value="1"/>
</dbReference>
<comment type="similarity">
    <text evidence="1">Belongs to the 'phage' integrase family.</text>
</comment>
<dbReference type="InterPro" id="IPR025166">
    <property type="entry name" value="Integrase_DNA_bind_dom"/>
</dbReference>
<dbReference type="Pfam" id="PF00589">
    <property type="entry name" value="Phage_integrase"/>
    <property type="match status" value="1"/>
</dbReference>
<evidence type="ECO:0000259" key="6">
    <source>
        <dbReference type="PROSITE" id="PS51898"/>
    </source>
</evidence>
<dbReference type="CDD" id="cd00801">
    <property type="entry name" value="INT_P4_C"/>
    <property type="match status" value="1"/>
</dbReference>
<keyword evidence="2" id="KW-0229">DNA integration</keyword>
<dbReference type="Proteomes" id="UP000259610">
    <property type="component" value="Unassembled WGS sequence"/>
</dbReference>
<dbReference type="InterPro" id="IPR002104">
    <property type="entry name" value="Integrase_catalytic"/>
</dbReference>
<sequence length="436" mass="49623">MPKLLTPLSAKAVASLKHTGAGEKSRHSVGGVPGLFLVTYASGARCWLLRGTLNKRRKEIGLGSAFELSLSEAREKAREYRRQLADGIDPTFKEVTVEQMRIIFAKAVEQFFETELADVKEKERKAWINTLRTYAVPIIGKLDVENISTLHVADVLKPIWSTKRELAKKIRVRLDKIFVWLKATGYREQDSPAKWVDLKPILDPLGRDKKAAHRPAVAFVDAPRWFELIRQKKSLSARALEFLCLTAVRSGDVRYMSWSEVDFDTRIWTIPPNRQGTKLKTRDHKVPLTEPMLELLRAVKQEQNGEYVFAGLNGCPMSENTISKLMREVHLEEIAAGRKGFLDQQTGKRAVPHGLRSTFRDWVAECTNYPGELAEIAIAHKQGSETELAYKRLSQVEKRRRMMSDWSNYLGHRPAKVSTRSNAPRQSTHSLHYDPV</sequence>
<keyword evidence="4" id="KW-0233">DNA recombination</keyword>
<dbReference type="InterPro" id="IPR013762">
    <property type="entry name" value="Integrase-like_cat_sf"/>
</dbReference>
<dbReference type="Gene3D" id="3.30.160.390">
    <property type="entry name" value="Integrase, DNA-binding domain"/>
    <property type="match status" value="1"/>
</dbReference>
<dbReference type="PANTHER" id="PTHR30629:SF2">
    <property type="entry name" value="PROPHAGE INTEGRASE INTS-RELATED"/>
    <property type="match status" value="1"/>
</dbReference>
<dbReference type="SUPFAM" id="SSF56349">
    <property type="entry name" value="DNA breaking-rejoining enzymes"/>
    <property type="match status" value="1"/>
</dbReference>
<dbReference type="GO" id="GO:0003677">
    <property type="term" value="F:DNA binding"/>
    <property type="evidence" value="ECO:0007669"/>
    <property type="project" value="UniProtKB-KW"/>
</dbReference>
<keyword evidence="3" id="KW-0238">DNA-binding</keyword>
<dbReference type="RefSeq" id="WP_272987982.1">
    <property type="nucleotide sequence ID" value="NZ_CAJQMV010000103.1"/>
</dbReference>
<dbReference type="GO" id="GO:0015074">
    <property type="term" value="P:DNA integration"/>
    <property type="evidence" value="ECO:0007669"/>
    <property type="project" value="UniProtKB-KW"/>
</dbReference>
<protein>
    <submittedName>
        <fullName evidence="7">Integrase</fullName>
    </submittedName>
</protein>
<feature type="domain" description="Tyr recombinase" evidence="6">
    <location>
        <begin position="212"/>
        <end position="403"/>
    </location>
</feature>
<reference evidence="7 8" key="1">
    <citation type="journal article" date="2018" name="Nat. Biotechnol.">
        <title>A standardized bacterial taxonomy based on genome phylogeny substantially revises the tree of life.</title>
        <authorList>
            <person name="Parks D.H."/>
            <person name="Chuvochina M."/>
            <person name="Waite D.W."/>
            <person name="Rinke C."/>
            <person name="Skarshewski A."/>
            <person name="Chaumeil P.A."/>
            <person name="Hugenholtz P."/>
        </authorList>
    </citation>
    <scope>NUCLEOTIDE SEQUENCE [LARGE SCALE GENOMIC DNA]</scope>
    <source>
        <strain evidence="7">UBA8733</strain>
    </source>
</reference>
<comment type="caution">
    <text evidence="7">The sequence shown here is derived from an EMBL/GenBank/DDBJ whole genome shotgun (WGS) entry which is preliminary data.</text>
</comment>
<evidence type="ECO:0000256" key="5">
    <source>
        <dbReference type="SAM" id="MobiDB-lite"/>
    </source>
</evidence>
<gene>
    <name evidence="7" type="ORF">DCG58_07700</name>
</gene>
<proteinExistence type="inferred from homology"/>
<dbReference type="Gene3D" id="1.10.150.130">
    <property type="match status" value="1"/>
</dbReference>
<dbReference type="AlphaFoldDB" id="A0A3B9GX44"/>
<evidence type="ECO:0000256" key="1">
    <source>
        <dbReference type="ARBA" id="ARBA00008857"/>
    </source>
</evidence>
<dbReference type="EMBL" id="DMAN01000167">
    <property type="protein sequence ID" value="HAE27027.1"/>
    <property type="molecule type" value="Genomic_DNA"/>
</dbReference>
<dbReference type="Gene3D" id="1.10.443.10">
    <property type="entry name" value="Intergrase catalytic core"/>
    <property type="match status" value="1"/>
</dbReference>
<accession>A0A3B9GX44</accession>
<evidence type="ECO:0000256" key="3">
    <source>
        <dbReference type="ARBA" id="ARBA00023125"/>
    </source>
</evidence>
<feature type="region of interest" description="Disordered" evidence="5">
    <location>
        <begin position="413"/>
        <end position="436"/>
    </location>
</feature>
<evidence type="ECO:0000313" key="7">
    <source>
        <dbReference type="EMBL" id="HAE27027.1"/>
    </source>
</evidence>
<evidence type="ECO:0000256" key="4">
    <source>
        <dbReference type="ARBA" id="ARBA00023172"/>
    </source>
</evidence>
<dbReference type="InterPro" id="IPR010998">
    <property type="entry name" value="Integrase_recombinase_N"/>
</dbReference>
<dbReference type="PROSITE" id="PS51898">
    <property type="entry name" value="TYR_RECOMBINASE"/>
    <property type="match status" value="1"/>
</dbReference>
<dbReference type="InterPro" id="IPR038488">
    <property type="entry name" value="Integrase_DNA-bd_sf"/>
</dbReference>
<dbReference type="InterPro" id="IPR053876">
    <property type="entry name" value="Phage_int_M"/>
</dbReference>
<dbReference type="Pfam" id="PF22022">
    <property type="entry name" value="Phage_int_M"/>
    <property type="match status" value="1"/>
</dbReference>
<evidence type="ECO:0000313" key="8">
    <source>
        <dbReference type="Proteomes" id="UP000259610"/>
    </source>
</evidence>
<name>A0A3B9GX44_9PROT</name>